<dbReference type="SMART" id="SM00443">
    <property type="entry name" value="G_patch"/>
    <property type="match status" value="1"/>
</dbReference>
<protein>
    <submittedName>
        <fullName evidence="4">G-patch domain-containing protein</fullName>
    </submittedName>
</protein>
<dbReference type="PANTHER" id="PTHR23106:SF24">
    <property type="entry name" value="ANGIOGENIC FACTOR WITH G PATCH AND FHA DOMAINS 1"/>
    <property type="match status" value="1"/>
</dbReference>
<dbReference type="GO" id="GO:0003676">
    <property type="term" value="F:nucleic acid binding"/>
    <property type="evidence" value="ECO:0007669"/>
    <property type="project" value="InterPro"/>
</dbReference>
<dbReference type="Pfam" id="PF00498">
    <property type="entry name" value="FHA"/>
    <property type="match status" value="1"/>
</dbReference>
<proteinExistence type="predicted"/>
<dbReference type="Gene3D" id="2.60.200.20">
    <property type="match status" value="1"/>
</dbReference>
<dbReference type="Pfam" id="PF01585">
    <property type="entry name" value="G-patch"/>
    <property type="match status" value="1"/>
</dbReference>
<evidence type="ECO:0000313" key="4">
    <source>
        <dbReference type="WBParaSite" id="TMUE_3000011052.1"/>
    </source>
</evidence>
<dbReference type="InterPro" id="IPR000467">
    <property type="entry name" value="G_patch_dom"/>
</dbReference>
<organism evidence="3 4">
    <name type="scientific">Trichuris muris</name>
    <name type="common">Mouse whipworm</name>
    <dbReference type="NCBI Taxonomy" id="70415"/>
    <lineage>
        <taxon>Eukaryota</taxon>
        <taxon>Metazoa</taxon>
        <taxon>Ecdysozoa</taxon>
        <taxon>Nematoda</taxon>
        <taxon>Enoplea</taxon>
        <taxon>Dorylaimia</taxon>
        <taxon>Trichinellida</taxon>
        <taxon>Trichuridae</taxon>
        <taxon>Trichuris</taxon>
    </lineage>
</organism>
<dbReference type="SUPFAM" id="SSF49879">
    <property type="entry name" value="SMAD/FHA domain"/>
    <property type="match status" value="1"/>
</dbReference>
<dbReference type="InterPro" id="IPR008984">
    <property type="entry name" value="SMAD_FHA_dom_sf"/>
</dbReference>
<dbReference type="Proteomes" id="UP000046395">
    <property type="component" value="Unassembled WGS sequence"/>
</dbReference>
<dbReference type="InterPro" id="IPR053027">
    <property type="entry name" value="AGGF1"/>
</dbReference>
<dbReference type="AlphaFoldDB" id="A0A5S6QVY6"/>
<dbReference type="WBParaSite" id="TMUE_3000011052.1">
    <property type="protein sequence ID" value="TMUE_3000011052.1"/>
    <property type="gene ID" value="WBGene00284910"/>
</dbReference>
<evidence type="ECO:0000313" key="3">
    <source>
        <dbReference type="Proteomes" id="UP000046395"/>
    </source>
</evidence>
<feature type="region of interest" description="Disordered" evidence="1">
    <location>
        <begin position="374"/>
        <end position="406"/>
    </location>
</feature>
<dbReference type="PROSITE" id="PS50174">
    <property type="entry name" value="G_PATCH"/>
    <property type="match status" value="1"/>
</dbReference>
<dbReference type="PANTHER" id="PTHR23106">
    <property type="entry name" value="ANGIOGENIC FACTOR WITH G PATCH AND FHA DOMAINS 1"/>
    <property type="match status" value="1"/>
</dbReference>
<sequence>MADWALETADGTPGASVAALVTAAALEANARNEFAFVEQLGLFYNREDGYFYKEGRPDFFHASSGYCYRFNPTTNQNEWAYNPNWGSDVGCGIDPAVYELLLDITDHLDIVTKNVHRDPVDCEDVDVPEDERDDLLARFYGVDKDDLQLIETEAAVIPCIRIMPEQSESLSLRSLLIVTVTGATIGSDSSCGLCISDEGVSKEHCRVDYDDEQSCYTLVPMAKPCCLNGIALEVNQKVELSHRDQLRIGNCSLRLHIHRGFNTCAECEPGLIDLPPETTYSHVRGSRESRRRKELKLLKKQCGINDFSLEKLPSGNYIDRAKIRRKVVGSDNPYEATIGEQESRPAEEPISKENKGFKMLSNLGWKIGTGLGKRQEGIQEPINPKANRSTSGLGSEPVALSHTTAQERLKRMRWDKARQRFLEADSA</sequence>
<dbReference type="InterPro" id="IPR000253">
    <property type="entry name" value="FHA_dom"/>
</dbReference>
<name>A0A5S6QVY6_TRIMR</name>
<reference evidence="4" key="1">
    <citation type="submission" date="2019-12" db="UniProtKB">
        <authorList>
            <consortium name="WormBaseParasite"/>
        </authorList>
    </citation>
    <scope>IDENTIFICATION</scope>
</reference>
<dbReference type="STRING" id="70415.A0A5S6QVY6"/>
<accession>A0A5S6QVY6</accession>
<evidence type="ECO:0000259" key="2">
    <source>
        <dbReference type="PROSITE" id="PS50174"/>
    </source>
</evidence>
<keyword evidence="3" id="KW-1185">Reference proteome</keyword>
<evidence type="ECO:0000256" key="1">
    <source>
        <dbReference type="SAM" id="MobiDB-lite"/>
    </source>
</evidence>
<feature type="domain" description="G-patch" evidence="2">
    <location>
        <begin position="352"/>
        <end position="398"/>
    </location>
</feature>